<dbReference type="Pfam" id="PF03407">
    <property type="entry name" value="Nucleotid_trans"/>
    <property type="match status" value="1"/>
</dbReference>
<dbReference type="STRING" id="145388.A0A0D2MND5"/>
<evidence type="ECO:0000256" key="1">
    <source>
        <dbReference type="SAM" id="MobiDB-lite"/>
    </source>
</evidence>
<feature type="compositionally biased region" description="Polar residues" evidence="1">
    <location>
        <begin position="1"/>
        <end position="10"/>
    </location>
</feature>
<feature type="region of interest" description="Disordered" evidence="1">
    <location>
        <begin position="707"/>
        <end position="727"/>
    </location>
</feature>
<dbReference type="PANTHER" id="PTHR46581">
    <property type="entry name" value="ARABINOSYLTRANSFERASE RRA3"/>
    <property type="match status" value="1"/>
</dbReference>
<dbReference type="GeneID" id="25736633"/>
<feature type="region of interest" description="Disordered" evidence="1">
    <location>
        <begin position="127"/>
        <end position="172"/>
    </location>
</feature>
<reference evidence="3 4" key="1">
    <citation type="journal article" date="2013" name="BMC Genomics">
        <title>Reconstruction of the lipid metabolism for the microalga Monoraphidium neglectum from its genome sequence reveals characteristics suitable for biofuel production.</title>
        <authorList>
            <person name="Bogen C."/>
            <person name="Al-Dilaimi A."/>
            <person name="Albersmeier A."/>
            <person name="Wichmann J."/>
            <person name="Grundmann M."/>
            <person name="Rupp O."/>
            <person name="Lauersen K.J."/>
            <person name="Blifernez-Klassen O."/>
            <person name="Kalinowski J."/>
            <person name="Goesmann A."/>
            <person name="Mussgnug J.H."/>
            <person name="Kruse O."/>
        </authorList>
    </citation>
    <scope>NUCLEOTIDE SEQUENCE [LARGE SCALE GENOMIC DNA]</scope>
    <source>
        <strain evidence="3 4">SAG 48.87</strain>
    </source>
</reference>
<accession>A0A0D2MND5</accession>
<feature type="compositionally biased region" description="Low complexity" evidence="1">
    <location>
        <begin position="127"/>
        <end position="150"/>
    </location>
</feature>
<gene>
    <name evidence="3" type="ORF">MNEG_3755</name>
</gene>
<dbReference type="KEGG" id="mng:MNEG_3755"/>
<evidence type="ECO:0000313" key="3">
    <source>
        <dbReference type="EMBL" id="KIZ04200.1"/>
    </source>
</evidence>
<dbReference type="PANTHER" id="PTHR46581:SF3">
    <property type="entry name" value="ARABINOSYLTRANSFERASE RRA3"/>
    <property type="match status" value="1"/>
</dbReference>
<dbReference type="OrthoDB" id="540503at2759"/>
<feature type="region of interest" description="Disordered" evidence="1">
    <location>
        <begin position="1"/>
        <end position="21"/>
    </location>
</feature>
<dbReference type="InterPro" id="IPR044290">
    <property type="entry name" value="RRA1/2/3"/>
</dbReference>
<dbReference type="EMBL" id="KK100707">
    <property type="protein sequence ID" value="KIZ04200.1"/>
    <property type="molecule type" value="Genomic_DNA"/>
</dbReference>
<name>A0A0D2MND5_9CHLO</name>
<dbReference type="GO" id="GO:0016757">
    <property type="term" value="F:glycosyltransferase activity"/>
    <property type="evidence" value="ECO:0007669"/>
    <property type="project" value="InterPro"/>
</dbReference>
<dbReference type="AlphaFoldDB" id="A0A0D2MND5"/>
<keyword evidence="4" id="KW-1185">Reference proteome</keyword>
<protein>
    <recommendedName>
        <fullName evidence="2">Nucleotide-diphospho-sugar transferase domain-containing protein</fullName>
    </recommendedName>
</protein>
<feature type="region of interest" description="Disordered" evidence="1">
    <location>
        <begin position="396"/>
        <end position="421"/>
    </location>
</feature>
<proteinExistence type="predicted"/>
<dbReference type="InterPro" id="IPR005069">
    <property type="entry name" value="Nucl-diP-sugar_transferase"/>
</dbReference>
<dbReference type="RefSeq" id="XP_013903219.1">
    <property type="nucleotide sequence ID" value="XM_014047765.1"/>
</dbReference>
<organism evidence="3 4">
    <name type="scientific">Monoraphidium neglectum</name>
    <dbReference type="NCBI Taxonomy" id="145388"/>
    <lineage>
        <taxon>Eukaryota</taxon>
        <taxon>Viridiplantae</taxon>
        <taxon>Chlorophyta</taxon>
        <taxon>core chlorophytes</taxon>
        <taxon>Chlorophyceae</taxon>
        <taxon>CS clade</taxon>
        <taxon>Sphaeropleales</taxon>
        <taxon>Selenastraceae</taxon>
        <taxon>Monoraphidium</taxon>
    </lineage>
</organism>
<dbReference type="GO" id="GO:0080147">
    <property type="term" value="P:root hair cell development"/>
    <property type="evidence" value="ECO:0007669"/>
    <property type="project" value="InterPro"/>
</dbReference>
<dbReference type="Proteomes" id="UP000054498">
    <property type="component" value="Unassembled WGS sequence"/>
</dbReference>
<evidence type="ECO:0000313" key="4">
    <source>
        <dbReference type="Proteomes" id="UP000054498"/>
    </source>
</evidence>
<evidence type="ECO:0000259" key="2">
    <source>
        <dbReference type="Pfam" id="PF03407"/>
    </source>
</evidence>
<sequence>MATSFFQGGQSPRRRAGERVPTVTPVQINSSYAHTREELQLFQEDLAACSPEEHLSREAALEAFRDGTIPSACFELGGRHWHLTARRGAGGRSVLHLATPIAASPDASGLSLSADGLDRQLVAAGCRTPSSGSGSPCGDDGTLTIEANGASGSGSDGSNSGANGSNGGGGGGVGHSREYVHVLLVANNSKDSQARYNAIFALINHCKDRSVALKPGDAADWGRDPACLLLCEILQVGEALAAFCDAPPVQRSGEARAVLAADYKRLLWDYTHHLGAVLVPGACCGAAPEIEKQVKLVGSLLSTRCKAYELIFDQLVRNVGSEGPGGGGASAAPILIFNSNTNTVEASPVTNNINTAAASSKAKAKIQGLGVATIAAAALGTALLARVILSGGGGGDGGCRSGSSSPPSSPRPARLPRGKNGREKALVSVMSECEDEAALASLLKKLARERDVLVAVCDRDMTHPSDYLTTWVRQVQHLGLSNTLVLSRDSTVVGKVKALGMKALLIKTKVVPEAPRATRRAAFKWAALGLVLDLGYSVLYSDLDVAFLRDPFPLLKRDSDLEAMSGAANRVTDYGLARSEAPASAPRHHVIPGLSPGLLYLRPSQAAKHLVASMVRGLQAGADTEVNLLDGAALAPAQGDYVRSIRLRVLPVDRFMTAAALFGARRGPAAVLGEEEVTAVHFGFEEGERLRGMRAVIDYAHGRTTGLKEMTPRADGTASGAERQQKI</sequence>
<feature type="domain" description="Nucleotide-diphospho-sugar transferase" evidence="2">
    <location>
        <begin position="480"/>
        <end position="687"/>
    </location>
</feature>